<dbReference type="AlphaFoldDB" id="A0A4Q7N5D8"/>
<proteinExistence type="inferred from homology"/>
<comment type="similarity">
    <text evidence="2">Belongs to the SusD family.</text>
</comment>
<keyword evidence="4" id="KW-0472">Membrane</keyword>
<dbReference type="Gene3D" id="1.25.40.390">
    <property type="match status" value="1"/>
</dbReference>
<evidence type="ECO:0000256" key="5">
    <source>
        <dbReference type="ARBA" id="ARBA00023237"/>
    </source>
</evidence>
<keyword evidence="3" id="KW-0732">Signal</keyword>
<evidence type="ECO:0000256" key="2">
    <source>
        <dbReference type="ARBA" id="ARBA00006275"/>
    </source>
</evidence>
<dbReference type="PROSITE" id="PS51257">
    <property type="entry name" value="PROKAR_LIPOPROTEIN"/>
    <property type="match status" value="1"/>
</dbReference>
<dbReference type="InterPro" id="IPR033985">
    <property type="entry name" value="SusD-like_N"/>
</dbReference>
<reference evidence="8 9" key="1">
    <citation type="submission" date="2019-02" db="EMBL/GenBank/DDBJ databases">
        <title>Genomic Encyclopedia of Type Strains, Phase IV (KMG-IV): sequencing the most valuable type-strain genomes for metagenomic binning, comparative biology and taxonomic classification.</title>
        <authorList>
            <person name="Goeker M."/>
        </authorList>
    </citation>
    <scope>NUCLEOTIDE SEQUENCE [LARGE SCALE GENOMIC DNA]</scope>
    <source>
        <strain evidence="8 9">DSM 18116</strain>
    </source>
</reference>
<keyword evidence="5" id="KW-0998">Cell outer membrane</keyword>
<name>A0A4Q7N5D8_9BACT</name>
<evidence type="ECO:0000259" key="7">
    <source>
        <dbReference type="Pfam" id="PF14322"/>
    </source>
</evidence>
<feature type="domain" description="SusD-like N-terminal" evidence="7">
    <location>
        <begin position="105"/>
        <end position="243"/>
    </location>
</feature>
<organism evidence="8 9">
    <name type="scientific">Pseudobacter ginsenosidimutans</name>
    <dbReference type="NCBI Taxonomy" id="661488"/>
    <lineage>
        <taxon>Bacteria</taxon>
        <taxon>Pseudomonadati</taxon>
        <taxon>Bacteroidota</taxon>
        <taxon>Chitinophagia</taxon>
        <taxon>Chitinophagales</taxon>
        <taxon>Chitinophagaceae</taxon>
        <taxon>Pseudobacter</taxon>
    </lineage>
</organism>
<evidence type="ECO:0000256" key="1">
    <source>
        <dbReference type="ARBA" id="ARBA00004442"/>
    </source>
</evidence>
<evidence type="ECO:0000256" key="4">
    <source>
        <dbReference type="ARBA" id="ARBA00023136"/>
    </source>
</evidence>
<evidence type="ECO:0000259" key="6">
    <source>
        <dbReference type="Pfam" id="PF07980"/>
    </source>
</evidence>
<dbReference type="CDD" id="cd08977">
    <property type="entry name" value="SusD"/>
    <property type="match status" value="1"/>
</dbReference>
<dbReference type="InterPro" id="IPR011990">
    <property type="entry name" value="TPR-like_helical_dom_sf"/>
</dbReference>
<evidence type="ECO:0000256" key="3">
    <source>
        <dbReference type="ARBA" id="ARBA00022729"/>
    </source>
</evidence>
<comment type="caution">
    <text evidence="8">The sequence shown here is derived from an EMBL/GenBank/DDBJ whole genome shotgun (WGS) entry which is preliminary data.</text>
</comment>
<gene>
    <name evidence="8" type="ORF">EV199_2089</name>
</gene>
<dbReference type="Pfam" id="PF07980">
    <property type="entry name" value="SusD_RagB"/>
    <property type="match status" value="1"/>
</dbReference>
<dbReference type="OrthoDB" id="625727at2"/>
<dbReference type="EMBL" id="SGXA01000001">
    <property type="protein sequence ID" value="RZS76210.1"/>
    <property type="molecule type" value="Genomic_DNA"/>
</dbReference>
<keyword evidence="9" id="KW-1185">Reference proteome</keyword>
<evidence type="ECO:0000313" key="9">
    <source>
        <dbReference type="Proteomes" id="UP000293874"/>
    </source>
</evidence>
<dbReference type="InterPro" id="IPR012944">
    <property type="entry name" value="SusD_RagB_dom"/>
</dbReference>
<dbReference type="Pfam" id="PF14322">
    <property type="entry name" value="SusD-like_3"/>
    <property type="match status" value="1"/>
</dbReference>
<evidence type="ECO:0000313" key="8">
    <source>
        <dbReference type="EMBL" id="RZS76210.1"/>
    </source>
</evidence>
<dbReference type="Proteomes" id="UP000293874">
    <property type="component" value="Unassembled WGS sequence"/>
</dbReference>
<feature type="domain" description="RagB/SusD" evidence="6">
    <location>
        <begin position="351"/>
        <end position="482"/>
    </location>
</feature>
<protein>
    <submittedName>
        <fullName evidence="8">SusD-like starch-binding protein associating with outer membrane</fullName>
    </submittedName>
</protein>
<sequence length="485" mass="54368">MLNKFLLTGIYAIIGGFTLTGCSKLLEIGPPINSITTEEIFENNKQAEWAIAAIYSKMINGVNTGMNTPQAITESVFSSGLSTILGGLSADELTAPTNLQNTDLHASNNKLTVVNSAKTAMIWESAYRTIFDCNAALEGIRSSTSTLLTDSVRNELTGEALALRAFSYFYLVNFYGDVPLVLTADFKSSQSLPRAPVAKVYEQIKTDLLTAKSLLADDYSVGRNERVRINRWFAEAMLARVYLYTGEYQPAINSATSVIGNTALFSVEQNLNNTFLPNNRETILQLKPASDNSWVQNGTPEGYILFNTPFPGGSYYRSYEISNELIAAFEANDQRKVLWTTTVGPVFLSAKYTKAEKMQYYNVIRLSELHLIRAEAIMRFMPADKSNAIEDLNILRRRAGLDELDDQLTDEQVIDAIAQERRVELFLEWGHRWFDLKRTGKAGGVLSTIPYKQPWWGDYQLLYPIPASEINENSHLIQNPEYNVR</sequence>
<accession>A0A4Q7N5D8</accession>
<dbReference type="SUPFAM" id="SSF48452">
    <property type="entry name" value="TPR-like"/>
    <property type="match status" value="1"/>
</dbReference>
<comment type="subcellular location">
    <subcellularLocation>
        <location evidence="1">Cell outer membrane</location>
    </subcellularLocation>
</comment>
<dbReference type="GO" id="GO:0009279">
    <property type="term" value="C:cell outer membrane"/>
    <property type="evidence" value="ECO:0007669"/>
    <property type="project" value="UniProtKB-SubCell"/>
</dbReference>
<dbReference type="RefSeq" id="WP_158644106.1">
    <property type="nucleotide sequence ID" value="NZ_CP042431.1"/>
</dbReference>